<protein>
    <submittedName>
        <fullName evidence="2">Uncharacterized protein</fullName>
    </submittedName>
</protein>
<evidence type="ECO:0000256" key="1">
    <source>
        <dbReference type="SAM" id="MobiDB-lite"/>
    </source>
</evidence>
<dbReference type="AlphaFoldDB" id="A0A0F7SN45"/>
<evidence type="ECO:0000313" key="2">
    <source>
        <dbReference type="EMBL" id="CDZ98522.1"/>
    </source>
</evidence>
<organism evidence="2">
    <name type="scientific">Phaffia rhodozyma</name>
    <name type="common">Yeast</name>
    <name type="synonym">Xanthophyllomyces dendrorhous</name>
    <dbReference type="NCBI Taxonomy" id="264483"/>
    <lineage>
        <taxon>Eukaryota</taxon>
        <taxon>Fungi</taxon>
        <taxon>Dikarya</taxon>
        <taxon>Basidiomycota</taxon>
        <taxon>Agaricomycotina</taxon>
        <taxon>Tremellomycetes</taxon>
        <taxon>Cystofilobasidiales</taxon>
        <taxon>Mrakiaceae</taxon>
        <taxon>Phaffia</taxon>
    </lineage>
</organism>
<sequence>MEKVICSGYKDQSGHRKPGTATGTGTIPQARRTQRVLRMGIIGGDEGTEWTNADRNRPFVSLKFPVRDEAGPDENRRPDCAKFFHCPRAWLRPWCLLFFFPSPLFFFPPIPSSLKTVRVKFRDRTAYRAYAHLLVLLSLHSSSVSRHTL</sequence>
<feature type="region of interest" description="Disordered" evidence="1">
    <location>
        <begin position="1"/>
        <end position="30"/>
    </location>
</feature>
<dbReference type="EMBL" id="LN483345">
    <property type="protein sequence ID" value="CDZ98522.1"/>
    <property type="molecule type" value="Genomic_DNA"/>
</dbReference>
<proteinExistence type="predicted"/>
<reference evidence="2" key="1">
    <citation type="submission" date="2014-08" db="EMBL/GenBank/DDBJ databases">
        <authorList>
            <person name="Sharma Rahul"/>
            <person name="Thines Marco"/>
        </authorList>
    </citation>
    <scope>NUCLEOTIDE SEQUENCE</scope>
</reference>
<accession>A0A0F7SN45</accession>
<name>A0A0F7SN45_PHARH</name>